<evidence type="ECO:0000313" key="1">
    <source>
        <dbReference type="EMBL" id="CAH2103099.1"/>
    </source>
</evidence>
<accession>A0AAU9UTU1</accession>
<dbReference type="EMBL" id="CAKOGL010000026">
    <property type="protein sequence ID" value="CAH2103099.1"/>
    <property type="molecule type" value="Genomic_DNA"/>
</dbReference>
<comment type="caution">
    <text evidence="1">The sequence shown here is derived from an EMBL/GenBank/DDBJ whole genome shotgun (WGS) entry which is preliminary data.</text>
</comment>
<reference evidence="1" key="1">
    <citation type="submission" date="2022-03" db="EMBL/GenBank/DDBJ databases">
        <authorList>
            <person name="Tunstrom K."/>
        </authorList>
    </citation>
    <scope>NUCLEOTIDE SEQUENCE</scope>
</reference>
<sequence length="83" mass="9329">MRVLRILRCRPFSTRMLALLLVALAFGVYCYYYTVSAAYPKPGKCPVSSGRARTYPGSAPGYRKNAMKRHRELTAISPRDSQA</sequence>
<evidence type="ECO:0000313" key="2">
    <source>
        <dbReference type="Proteomes" id="UP001153954"/>
    </source>
</evidence>
<gene>
    <name evidence="1" type="ORF">EEDITHA_LOCUS17650</name>
</gene>
<keyword evidence="2" id="KW-1185">Reference proteome</keyword>
<name>A0AAU9UTU1_EUPED</name>
<dbReference type="AlphaFoldDB" id="A0AAU9UTU1"/>
<protein>
    <submittedName>
        <fullName evidence="1">Uncharacterized protein</fullName>
    </submittedName>
</protein>
<organism evidence="1 2">
    <name type="scientific">Euphydryas editha</name>
    <name type="common">Edith's checkerspot</name>
    <dbReference type="NCBI Taxonomy" id="104508"/>
    <lineage>
        <taxon>Eukaryota</taxon>
        <taxon>Metazoa</taxon>
        <taxon>Ecdysozoa</taxon>
        <taxon>Arthropoda</taxon>
        <taxon>Hexapoda</taxon>
        <taxon>Insecta</taxon>
        <taxon>Pterygota</taxon>
        <taxon>Neoptera</taxon>
        <taxon>Endopterygota</taxon>
        <taxon>Lepidoptera</taxon>
        <taxon>Glossata</taxon>
        <taxon>Ditrysia</taxon>
        <taxon>Papilionoidea</taxon>
        <taxon>Nymphalidae</taxon>
        <taxon>Nymphalinae</taxon>
        <taxon>Euphydryas</taxon>
    </lineage>
</organism>
<proteinExistence type="predicted"/>
<dbReference type="Proteomes" id="UP001153954">
    <property type="component" value="Unassembled WGS sequence"/>
</dbReference>